<evidence type="ECO:0000313" key="13">
    <source>
        <dbReference type="EMBL" id="CAK0813411.1"/>
    </source>
</evidence>
<dbReference type="Pfam" id="PF13499">
    <property type="entry name" value="EF-hand_7"/>
    <property type="match status" value="2"/>
</dbReference>
<dbReference type="InterPro" id="IPR016024">
    <property type="entry name" value="ARM-type_fold"/>
</dbReference>
<dbReference type="SMART" id="SM00054">
    <property type="entry name" value="EFh"/>
    <property type="match status" value="4"/>
</dbReference>
<protein>
    <recommendedName>
        <fullName evidence="15">Non-specific serine/threonine protein kinase</fullName>
    </recommendedName>
</protein>
<evidence type="ECO:0000259" key="11">
    <source>
        <dbReference type="PROSITE" id="PS50011"/>
    </source>
</evidence>
<dbReference type="PROSITE" id="PS00018">
    <property type="entry name" value="EF_HAND_1"/>
    <property type="match status" value="3"/>
</dbReference>
<dbReference type="Pfam" id="PF00069">
    <property type="entry name" value="Pkinase"/>
    <property type="match status" value="1"/>
</dbReference>
<feature type="non-terminal residue" evidence="13">
    <location>
        <position position="1"/>
    </location>
</feature>
<evidence type="ECO:0000256" key="7">
    <source>
        <dbReference type="ARBA" id="ARBA00022840"/>
    </source>
</evidence>
<keyword evidence="14" id="KW-1185">Reference proteome</keyword>
<feature type="domain" description="EF-hand" evidence="12">
    <location>
        <begin position="539"/>
        <end position="574"/>
    </location>
</feature>
<evidence type="ECO:0000256" key="4">
    <source>
        <dbReference type="ARBA" id="ARBA00022741"/>
    </source>
</evidence>
<feature type="compositionally biased region" description="Low complexity" evidence="9">
    <location>
        <begin position="2510"/>
        <end position="2528"/>
    </location>
</feature>
<organism evidence="13 14">
    <name type="scientific">Prorocentrum cordatum</name>
    <dbReference type="NCBI Taxonomy" id="2364126"/>
    <lineage>
        <taxon>Eukaryota</taxon>
        <taxon>Sar</taxon>
        <taxon>Alveolata</taxon>
        <taxon>Dinophyceae</taxon>
        <taxon>Prorocentrales</taxon>
        <taxon>Prorocentraceae</taxon>
        <taxon>Prorocentrum</taxon>
    </lineage>
</organism>
<dbReference type="Gene3D" id="1.10.238.10">
    <property type="entry name" value="EF-hand"/>
    <property type="match status" value="1"/>
</dbReference>
<keyword evidence="10" id="KW-1133">Transmembrane helix</keyword>
<evidence type="ECO:0000256" key="10">
    <source>
        <dbReference type="SAM" id="Phobius"/>
    </source>
</evidence>
<keyword evidence="7" id="KW-0067">ATP-binding</keyword>
<reference evidence="13" key="1">
    <citation type="submission" date="2023-10" db="EMBL/GenBank/DDBJ databases">
        <authorList>
            <person name="Chen Y."/>
            <person name="Shah S."/>
            <person name="Dougan E. K."/>
            <person name="Thang M."/>
            <person name="Chan C."/>
        </authorList>
    </citation>
    <scope>NUCLEOTIDE SEQUENCE [LARGE SCALE GENOMIC DNA]</scope>
</reference>
<feature type="transmembrane region" description="Helical" evidence="10">
    <location>
        <begin position="933"/>
        <end position="954"/>
    </location>
</feature>
<dbReference type="Proteomes" id="UP001189429">
    <property type="component" value="Unassembled WGS sequence"/>
</dbReference>
<dbReference type="SUPFAM" id="SSF48371">
    <property type="entry name" value="ARM repeat"/>
    <property type="match status" value="1"/>
</dbReference>
<feature type="domain" description="Protein kinase" evidence="11">
    <location>
        <begin position="219"/>
        <end position="492"/>
    </location>
</feature>
<feature type="compositionally biased region" description="Low complexity" evidence="9">
    <location>
        <begin position="2367"/>
        <end position="2378"/>
    </location>
</feature>
<feature type="compositionally biased region" description="Low complexity" evidence="9">
    <location>
        <begin position="2446"/>
        <end position="2459"/>
    </location>
</feature>
<dbReference type="PANTHER" id="PTHR24349">
    <property type="entry name" value="SERINE/THREONINE-PROTEIN KINASE"/>
    <property type="match status" value="1"/>
</dbReference>
<evidence type="ECO:0000256" key="2">
    <source>
        <dbReference type="ARBA" id="ARBA00022527"/>
    </source>
</evidence>
<proteinExistence type="inferred from homology"/>
<feature type="region of interest" description="Disordered" evidence="9">
    <location>
        <begin position="2275"/>
        <end position="2459"/>
    </location>
</feature>
<keyword evidence="2" id="KW-0723">Serine/threonine-protein kinase</keyword>
<feature type="domain" description="EF-hand" evidence="12">
    <location>
        <begin position="608"/>
        <end position="643"/>
    </location>
</feature>
<feature type="compositionally biased region" description="Low complexity" evidence="9">
    <location>
        <begin position="1847"/>
        <end position="1860"/>
    </location>
</feature>
<feature type="compositionally biased region" description="Low complexity" evidence="9">
    <location>
        <begin position="2795"/>
        <end position="2806"/>
    </location>
</feature>
<dbReference type="PROSITE" id="PS00108">
    <property type="entry name" value="PROTEIN_KINASE_ST"/>
    <property type="match status" value="1"/>
</dbReference>
<comment type="caution">
    <text evidence="13">The sequence shown here is derived from an EMBL/GenBank/DDBJ whole genome shotgun (WGS) entry which is preliminary data.</text>
</comment>
<sequence>DLPAGPPSGRALSAAVSTPSPTGSRIPSPVKSRGSNCADEAASETRSPQRSWSRSRGSQSPAPHRRDQALELKGVFYRSSRRLGAGGGSADDPRTPVAVAAGRTDLQGRLEQLLSSREHSRAVAGKLYEHFGGNPERLTVVLSFLRERWGFPESVFPMLWKHLRREIGHGELPTTVGEEEWARAFIRWLEVLLDRCRGTRVTRHCFVHTRSGSDLAKDYVQGAVLGRGSYGEVKLWLHVALGVARAVKSVPKVQLGLAVDQVEAEMDTLKSLDHPHIVRVFEAFETEEELHIVMDYAEGGDLASVIAGVQRRAALLPEAWVRAATRQVASALEYIHSRGVIHCDLKPANTLLLSRFSLDEARAGEAPHVLLVDFGLAELFEEPGGGPGSDAGPAPRGCVKGSPAYLAPEGFDGRVTRQTDMWALGVMAFEMLAGERPFRGAENVFHLFHQITTTQPQWGLLPLPVQQLLQALIVKDPAARLSASGVCEHPWVLEGQAGTLSTHPLLGALPSTFGRGSHFQRAVMFCVATGLGAGTAPGQDMRRLSEAFQTLDVDHSGYLTIDEVEQMIIDMDVGLDAKQLVASLDMDKDGRLSFTEFLAGALRMEGEVFERLIRYAFSIIDRDGDGFISMQELGCLLSGDGLPTEVLPDGQTVEQIMEEASNGKGRLSFQEFRAYFQELEAAQALDVRHCQTARRSMLSSQPTADMLEELDVGLPGGLRPATTAGAASPAASAGSGEFPSFHAWLWDLFADTKEVASFGRLLTFTDSQLESAYVAHYLPATCKQSCLLGLCLLSYACWALLLEGLRPEAPPVAVWSPAVRAVNNAAWLVLGASGVVVMLRCGVFSAASKVDWLVSGQLEARAVMVELSLCLWGCAVPWISCCFANRFRVASLFGREGSDVFGTISVDYDLVIVMQGTLMFLCMRTHMRFACTLLIGTSCVLAYSLTSLVLGAALPSCAEEGLASHWAWLSLLLLLVTALGLLGHWSVERQRRVAFLSLYASYEVLQQAADGSREVDAIDLEGAPGSWTAGAATRSARLRRAQSLVCEFGESVEVFSRPLGRALQSVVRVLEDVRADVAHAERLQVVDLDEVLLLGRVDGRAREQLLELFSLPVPPHEQPRPEAADGRGRPSPACCPASEAGERWGWDTLSGSAESAARPLRLAADALLVPSAASAAQVSGGPGGAPVAEECARRFVRALLRAYAPSPRGAEARAALALRSAQWLSQRLGLWGLLEAWEQLAPRGGSNVQALLAAAAALHCGAGMGAGGPDDGALVGGEPLVVHAAAIGPALRALDTSGLAAAAVCAQPRVLRGLVRLLLVRAQPHCALEDIRRVRGLLEDRADRCLESMFSERVVMMSLVLVAADFSFLALPQSLHRHWTVLCQSEAPSDLDVTAWMRGLTDVLVLPLYQLLNSLAGRERQEAAAAPLKMLVKNCQAWRQVHLFGTRSQRADGASPGALCAAALSPSSHTAWRAPGDGGLETLEDLSDRLMSMGPSLTSHEDTAPVGTTRSEPPAGSAPSRRRARPAPLDELHGSGGPPGRPPGRGRSSGSGARPVGAHGAAPPAPLAPSPPSPPASPRCGPGVSPVSAACGRHATRPGVRTAVGPPAAAARPERPLAALASACLGDGPLNPFGAADCGSTGDRAARQPHLLHLSGAQAHVLRRASAAQASPQCVGAPLRSFRLERFIAPAAALGAWPPTLQRAMDFDFDDDYRDPLEETPLPPPAKPLGDYSAPKVGAGVEAAAAAVARSLAGRGAAVWGEREAEPGQGLGSEGLASPGAWASGGALGRASGRQGAARSCQHLHEAEPESEEAAVLPAPGPAEAVAGAAAVRGSGALREDATESRALSGSPALGGPPAAPLPELNEAAFVVTDAAVRSAEYDRLREWFASGRGFDEEALARCEPWFAEILMDKDPGAFCAACRSVAAHYAAVSARGGGEGAQPKVVQPVQWLPALGERLREDPTGPLPRAAAGPPERAAAAELVRAAAGCLGARRFWRLFRQQALAGEDIRVAGALQLLNACAERGVVAQAEVVDMLQEFDACILNSGGVAASSSLQALVTAMPSLRRGLPWAEAAGDGDEAAAAAATGVSPARTAAGESPQVHQPACILQVLAEAPRKTWKERLRCLEGLGALEADQLGGAALWPALALQCEDEHPAVTSAALHAAARLAVQLGAPGDLLAARLAKVVRARLRQSNGRAAEAAVAFLAALARGGVLGPRALAQFLAQALSCSKEQARSAASAAAAAALAEAEEGGPGAAGTPALPPALEALVQAAGASSRREARGPSSTPGSGCQSPLRLAAASTPPSRTRAPHVASPDPGAADVPPLPAYTPDRDCAARRRGHGSCKSPPGRTPAQTPSRYAHLTTPPDLRLLPRSPDESAALLPTTAGDDGGGTGAALASTPPRRSPPPGWASGSFAPSPESWRGPVPPPPPPLLAEGGPGAAAPGRSGAAAVPGEGALSRAARGDDRAGLAASSLAGPQLRAESRFMSSSRVHLSGATVRGSFQPPARASSLPPAAPPAAGGRAGAWASAAAPAEQVLRALAAWEAGEAVRDLADSVVRMLLEAAPRIPVASQPEIWRALTELRGAPWLQDHAVLELAVGHSLGFMEPRVVAAFLSQHVADGRMPAAVALDGCLERLQLHGRGAGGSRLANLLLALAQELCAAVPAGELLLPSATDASDRSASLPSLEAVVEAALDGRIAAAAMQPLRAALELLLERLPPSCAPEDCWPQLLRLLGLAGSGRSSGPRASPPECSPAALRAHASPAAPAWSTPASGPQVAPATPGPPAGPLPAAAAATAPAPAMGSPEVCGELAAVLGRVDRLTLELARAEGEEVGAKLRELAEVLRRPQWVVSLRAFLRRLLHCQRQRAAAKENSAPAPPAQKPGAACASAAEFLDDDYAGVREVYIGDGLAGAFPHSLLGHLKRLLRAPTAAETHRAAVDCLCASALACGPLLLRLVLRHFGGGLLRAAAARGPAQAVARATLTRLAALSDSPDPEAVEFRPRWLRLVWRALSQAACGRGSPGALDAGLLCEALRWLADDALRLPDAAIGASDSRDLLGLVASAAQHRGASGAAVRAVAARALQRLAIARCGEAYLQEDIQTHPGLSESARDAALSSLAQGAPLTPPAAPVQRFSWSPAGDARRLPVAPCTPGSAATAERPAARSPAGGVP</sequence>
<feature type="region of interest" description="Disordered" evidence="9">
    <location>
        <begin position="1491"/>
        <end position="1609"/>
    </location>
</feature>
<feature type="compositionally biased region" description="Low complexity" evidence="9">
    <location>
        <begin position="1545"/>
        <end position="1562"/>
    </location>
</feature>
<evidence type="ECO:0000256" key="5">
    <source>
        <dbReference type="ARBA" id="ARBA00022777"/>
    </source>
</evidence>
<dbReference type="Gene3D" id="1.10.510.10">
    <property type="entry name" value="Transferase(Phosphotransferase) domain 1"/>
    <property type="match status" value="1"/>
</dbReference>
<dbReference type="SMART" id="SM00220">
    <property type="entry name" value="S_TKc"/>
    <property type="match status" value="1"/>
</dbReference>
<feature type="compositionally biased region" description="Low complexity" evidence="9">
    <location>
        <begin position="1510"/>
        <end position="1519"/>
    </location>
</feature>
<dbReference type="InterPro" id="IPR050205">
    <property type="entry name" value="CDPK_Ser/Thr_kinases"/>
</dbReference>
<feature type="compositionally biased region" description="Low complexity" evidence="9">
    <location>
        <begin position="2759"/>
        <end position="2779"/>
    </location>
</feature>
<dbReference type="SUPFAM" id="SSF47473">
    <property type="entry name" value="EF-hand"/>
    <property type="match status" value="1"/>
</dbReference>
<dbReference type="Gene3D" id="1.25.10.10">
    <property type="entry name" value="Leucine-rich Repeat Variant"/>
    <property type="match status" value="1"/>
</dbReference>
<feature type="compositionally biased region" description="Low complexity" evidence="9">
    <location>
        <begin position="1780"/>
        <end position="1799"/>
    </location>
</feature>
<dbReference type="InterPro" id="IPR002048">
    <property type="entry name" value="EF_hand_dom"/>
</dbReference>
<feature type="region of interest" description="Disordered" evidence="9">
    <location>
        <begin position="2745"/>
        <end position="2806"/>
    </location>
</feature>
<evidence type="ECO:0008006" key="15">
    <source>
        <dbReference type="Google" id="ProtNLM"/>
    </source>
</evidence>
<keyword evidence="3" id="KW-0808">Transferase</keyword>
<dbReference type="InterPro" id="IPR018247">
    <property type="entry name" value="EF_Hand_1_Ca_BS"/>
</dbReference>
<dbReference type="PROSITE" id="PS50222">
    <property type="entry name" value="EF_HAND_2"/>
    <property type="match status" value="3"/>
</dbReference>
<comment type="cofactor">
    <cofactor evidence="1">
        <name>Mg(2+)</name>
        <dbReference type="ChEBI" id="CHEBI:18420"/>
    </cofactor>
</comment>
<dbReference type="InterPro" id="IPR008271">
    <property type="entry name" value="Ser/Thr_kinase_AS"/>
</dbReference>
<dbReference type="PROSITE" id="PS50011">
    <property type="entry name" value="PROTEIN_KINASE_DOM"/>
    <property type="match status" value="1"/>
</dbReference>
<feature type="region of interest" description="Disordered" evidence="9">
    <location>
        <begin position="1"/>
        <end position="70"/>
    </location>
</feature>
<comment type="similarity">
    <text evidence="8">Belongs to the protein kinase superfamily. Ser/Thr protein kinase family. CDPK subfamily.</text>
</comment>
<feature type="region of interest" description="Disordered" evidence="9">
    <location>
        <begin position="1832"/>
        <end position="1860"/>
    </location>
</feature>
<dbReference type="CDD" id="cd00051">
    <property type="entry name" value="EFh"/>
    <property type="match status" value="2"/>
</dbReference>
<feature type="non-terminal residue" evidence="13">
    <location>
        <position position="3177"/>
    </location>
</feature>
<name>A0ABN9R4Z7_9DINO</name>
<feature type="region of interest" description="Disordered" evidence="9">
    <location>
        <begin position="1764"/>
        <end position="1799"/>
    </location>
</feature>
<feature type="compositionally biased region" description="Polar residues" evidence="9">
    <location>
        <begin position="15"/>
        <end position="25"/>
    </location>
</feature>
<dbReference type="InterPro" id="IPR011989">
    <property type="entry name" value="ARM-like"/>
</dbReference>
<feature type="compositionally biased region" description="Low complexity" evidence="9">
    <location>
        <begin position="46"/>
        <end position="61"/>
    </location>
</feature>
<feature type="transmembrane region" description="Helical" evidence="10">
    <location>
        <begin position="966"/>
        <end position="987"/>
    </location>
</feature>
<keyword evidence="10" id="KW-0812">Transmembrane</keyword>
<evidence type="ECO:0000256" key="6">
    <source>
        <dbReference type="ARBA" id="ARBA00022837"/>
    </source>
</evidence>
<keyword evidence="6" id="KW-0106">Calcium</keyword>
<evidence type="ECO:0000256" key="3">
    <source>
        <dbReference type="ARBA" id="ARBA00022679"/>
    </source>
</evidence>
<accession>A0ABN9R4Z7</accession>
<evidence type="ECO:0000256" key="9">
    <source>
        <dbReference type="SAM" id="MobiDB-lite"/>
    </source>
</evidence>
<dbReference type="InterPro" id="IPR000719">
    <property type="entry name" value="Prot_kinase_dom"/>
</dbReference>
<evidence type="ECO:0000256" key="1">
    <source>
        <dbReference type="ARBA" id="ARBA00001946"/>
    </source>
</evidence>
<dbReference type="InterPro" id="IPR011992">
    <property type="entry name" value="EF-hand-dom_pair"/>
</dbReference>
<dbReference type="InterPro" id="IPR011009">
    <property type="entry name" value="Kinase-like_dom_sf"/>
</dbReference>
<feature type="region of interest" description="Disordered" evidence="9">
    <location>
        <begin position="1112"/>
        <end position="1137"/>
    </location>
</feature>
<feature type="compositionally biased region" description="Pro residues" evidence="9">
    <location>
        <begin position="1563"/>
        <end position="1577"/>
    </location>
</feature>
<dbReference type="SUPFAM" id="SSF56112">
    <property type="entry name" value="Protein kinase-like (PK-like)"/>
    <property type="match status" value="1"/>
</dbReference>
<evidence type="ECO:0000259" key="12">
    <source>
        <dbReference type="PROSITE" id="PS50222"/>
    </source>
</evidence>
<evidence type="ECO:0000313" key="14">
    <source>
        <dbReference type="Proteomes" id="UP001189429"/>
    </source>
</evidence>
<dbReference type="SUPFAM" id="SSF109604">
    <property type="entry name" value="HD-domain/PDEase-like"/>
    <property type="match status" value="1"/>
</dbReference>
<keyword evidence="10" id="KW-0472">Membrane</keyword>
<keyword evidence="5" id="KW-0418">Kinase</keyword>
<feature type="domain" description="EF-hand" evidence="12">
    <location>
        <begin position="576"/>
        <end position="607"/>
    </location>
</feature>
<feature type="compositionally biased region" description="Basic and acidic residues" evidence="9">
    <location>
        <begin position="1117"/>
        <end position="1128"/>
    </location>
</feature>
<keyword evidence="4" id="KW-0547">Nucleotide-binding</keyword>
<gene>
    <name evidence="13" type="ORF">PCOR1329_LOCUS17349</name>
</gene>
<evidence type="ECO:0000256" key="8">
    <source>
        <dbReference type="ARBA" id="ARBA00024334"/>
    </source>
</evidence>
<feature type="region of interest" description="Disordered" evidence="9">
    <location>
        <begin position="3130"/>
        <end position="3177"/>
    </location>
</feature>
<feature type="region of interest" description="Disordered" evidence="9">
    <location>
        <begin position="2505"/>
        <end position="2528"/>
    </location>
</feature>
<dbReference type="EMBL" id="CAUYUJ010005372">
    <property type="protein sequence ID" value="CAK0813411.1"/>
    <property type="molecule type" value="Genomic_DNA"/>
</dbReference>